<dbReference type="GO" id="GO:0140896">
    <property type="term" value="P:cGAS/STING signaling pathway"/>
    <property type="evidence" value="ECO:0007669"/>
    <property type="project" value="Ensembl"/>
</dbReference>
<dbReference type="GO" id="GO:0061635">
    <property type="term" value="P:regulation of protein complex stability"/>
    <property type="evidence" value="ECO:0007669"/>
    <property type="project" value="Ensembl"/>
</dbReference>
<evidence type="ECO:0000256" key="13">
    <source>
        <dbReference type="SAM" id="Phobius"/>
    </source>
</evidence>
<dbReference type="GO" id="GO:0002383">
    <property type="term" value="P:immune response in brain or nervous system"/>
    <property type="evidence" value="ECO:0007669"/>
    <property type="project" value="Ensembl"/>
</dbReference>
<keyword evidence="13" id="KW-0472">Membrane</keyword>
<dbReference type="GO" id="GO:0001822">
    <property type="term" value="P:kidney development"/>
    <property type="evidence" value="ECO:0007669"/>
    <property type="project" value="Ensembl"/>
</dbReference>
<dbReference type="GO" id="GO:0006304">
    <property type="term" value="P:DNA modification"/>
    <property type="evidence" value="ECO:0007669"/>
    <property type="project" value="Ensembl"/>
</dbReference>
<dbReference type="GeneID" id="100049583"/>
<dbReference type="GO" id="GO:0050821">
    <property type="term" value="P:protein stabilization"/>
    <property type="evidence" value="ECO:0007669"/>
    <property type="project" value="Ensembl"/>
</dbReference>
<dbReference type="GO" id="GO:0043596">
    <property type="term" value="C:nuclear replication fork"/>
    <property type="evidence" value="ECO:0007669"/>
    <property type="project" value="Ensembl"/>
</dbReference>
<evidence type="ECO:0000256" key="11">
    <source>
        <dbReference type="ARBA" id="ARBA00025769"/>
    </source>
</evidence>
<evidence type="ECO:0000256" key="2">
    <source>
        <dbReference type="ARBA" id="ARBA00001946"/>
    </source>
</evidence>
<organism evidence="15">
    <name type="scientific">Rattus norvegicus</name>
    <name type="common">Rat</name>
    <dbReference type="NCBI Taxonomy" id="10116"/>
    <lineage>
        <taxon>Eukaryota</taxon>
        <taxon>Metazoa</taxon>
        <taxon>Chordata</taxon>
        <taxon>Craniata</taxon>
        <taxon>Vertebrata</taxon>
        <taxon>Euteleostomi</taxon>
        <taxon>Mammalia</taxon>
        <taxon>Eutheria</taxon>
        <taxon>Euarchontoglires</taxon>
        <taxon>Glires</taxon>
        <taxon>Rodentia</taxon>
        <taxon>Myomorpha</taxon>
        <taxon>Muroidea</taxon>
        <taxon>Muridae</taxon>
        <taxon>Murinae</taxon>
        <taxon>Rattus</taxon>
    </lineage>
</organism>
<dbReference type="GO" id="GO:0002637">
    <property type="term" value="P:regulation of immunoglobulin production"/>
    <property type="evidence" value="ECO:0007669"/>
    <property type="project" value="Ensembl"/>
</dbReference>
<dbReference type="GO" id="GO:0032405">
    <property type="term" value="F:MutLalpha complex binding"/>
    <property type="evidence" value="ECO:0007669"/>
    <property type="project" value="Ensembl"/>
</dbReference>
<dbReference type="GO" id="GO:0003007">
    <property type="term" value="P:heart morphogenesis"/>
    <property type="evidence" value="ECO:0007669"/>
    <property type="project" value="Ensembl"/>
</dbReference>
<dbReference type="OrthoDB" id="10250935at2759"/>
<evidence type="ECO:0000256" key="9">
    <source>
        <dbReference type="ARBA" id="ARBA00022842"/>
    </source>
</evidence>
<dbReference type="GO" id="GO:0035458">
    <property type="term" value="P:cellular response to interferon-beta"/>
    <property type="evidence" value="ECO:0007669"/>
    <property type="project" value="Ensembl"/>
</dbReference>
<dbReference type="GO" id="GO:0042803">
    <property type="term" value="F:protein homodimerization activity"/>
    <property type="evidence" value="ECO:0007669"/>
    <property type="project" value="Ensembl"/>
</dbReference>
<reference evidence="16" key="3">
    <citation type="submission" date="2005-09" db="EMBL/GenBank/DDBJ databases">
        <authorList>
            <person name="Mural R.J."/>
            <person name="Li P.W."/>
            <person name="Adams M.D."/>
            <person name="Amanatides P.G."/>
            <person name="Baden-Tillson H."/>
            <person name="Barnstead M."/>
            <person name="Chin S.H."/>
            <person name="Dew I."/>
            <person name="Evans C.A."/>
            <person name="Ferriera S."/>
            <person name="Flanigan M."/>
            <person name="Fosler C."/>
            <person name="Glodek A."/>
            <person name="Gu Z."/>
            <person name="Holt R.A."/>
            <person name="Jennings D."/>
            <person name="Kraft C.L."/>
            <person name="Lu F."/>
            <person name="Nguyen T."/>
            <person name="Nusskern D.R."/>
            <person name="Pfannkoch C.M."/>
            <person name="Sitter C."/>
            <person name="Sutton G.G."/>
            <person name="Venter J.C."/>
            <person name="Wang Z."/>
            <person name="Woodage T."/>
            <person name="Zheng X.H."/>
            <person name="Zhong F."/>
        </authorList>
    </citation>
    <scope>NUCLEOTIDE SEQUENCE</scope>
    <source>
        <strain evidence="16">BN</strain>
    </source>
</reference>
<evidence type="ECO:0000259" key="14">
    <source>
        <dbReference type="SMART" id="SM00479"/>
    </source>
</evidence>
<comment type="subcellular location">
    <subcellularLocation>
        <location evidence="3">Nucleus</location>
    </subcellularLocation>
</comment>
<evidence type="ECO:0000313" key="15">
    <source>
        <dbReference type="EMBL" id="AAH91242.1"/>
    </source>
</evidence>
<evidence type="ECO:0000256" key="5">
    <source>
        <dbReference type="ARBA" id="ARBA00022722"/>
    </source>
</evidence>
<keyword evidence="6" id="KW-0479">Metal-binding</keyword>
<dbReference type="GO" id="GO:0008340">
    <property type="term" value="P:determination of adult lifespan"/>
    <property type="evidence" value="ECO:0007669"/>
    <property type="project" value="Ensembl"/>
</dbReference>
<feature type="domain" description="Exonuclease" evidence="14">
    <location>
        <begin position="13"/>
        <end position="217"/>
    </location>
</feature>
<evidence type="ECO:0000256" key="3">
    <source>
        <dbReference type="ARBA" id="ARBA00004123"/>
    </source>
</evidence>
<keyword evidence="13" id="KW-0812">Transmembrane</keyword>
<name>F7F432_RAT</name>
<dbReference type="GO" id="GO:0002437">
    <property type="term" value="P:inflammatory response to antigenic stimulus"/>
    <property type="evidence" value="ECO:0007669"/>
    <property type="project" value="Ensembl"/>
</dbReference>
<keyword evidence="13" id="KW-1133">Transmembrane helix</keyword>
<dbReference type="GO" id="GO:0032407">
    <property type="term" value="F:MutSalpha complex binding"/>
    <property type="evidence" value="ECO:0007669"/>
    <property type="project" value="Ensembl"/>
</dbReference>
<evidence type="ECO:0000313" key="16">
    <source>
        <dbReference type="EMBL" id="EDL77115.1"/>
    </source>
</evidence>
<dbReference type="RGD" id="1311998">
    <property type="gene designation" value="Trex1"/>
</dbReference>
<dbReference type="GO" id="GO:0050699">
    <property type="term" value="F:WW domain binding"/>
    <property type="evidence" value="ECO:0007669"/>
    <property type="project" value="Ensembl"/>
</dbReference>
<dbReference type="GO" id="GO:0008250">
    <property type="term" value="C:oligosaccharyltransferase complex"/>
    <property type="evidence" value="ECO:0007669"/>
    <property type="project" value="Ensembl"/>
</dbReference>
<reference evidence="16" key="2">
    <citation type="journal article" date="2005" name="Genome Res.">
        <title>Gene and alternative splicing annotation with AIR.</title>
        <authorList>
            <person name="Florea L."/>
            <person name="Di Francesco V."/>
            <person name="Miller J."/>
            <person name="Turner R."/>
            <person name="Yao A."/>
            <person name="Harris M."/>
            <person name="Walenz B."/>
            <person name="Mobarry C."/>
            <person name="Merkulov G.V."/>
            <person name="Charlab R."/>
            <person name="Dew I."/>
            <person name="Deng Z."/>
            <person name="Istrail S."/>
            <person name="Li P."/>
            <person name="Sutton G."/>
        </authorList>
    </citation>
    <scope>NUCLEOTIDE SEQUENCE</scope>
    <source>
        <strain evidence="16">BN</strain>
    </source>
</reference>
<dbReference type="RefSeq" id="NP_001020160.1">
    <property type="nucleotide sequence ID" value="NM_001024989.1"/>
</dbReference>
<evidence type="ECO:0000256" key="8">
    <source>
        <dbReference type="ARBA" id="ARBA00022839"/>
    </source>
</evidence>
<dbReference type="AGR" id="RGD:1311998"/>
<keyword evidence="5" id="KW-0540">Nuclease</keyword>
<evidence type="ECO:0000256" key="4">
    <source>
        <dbReference type="ARBA" id="ARBA00012115"/>
    </source>
</evidence>
<dbReference type="PANTHER" id="PTHR13058">
    <property type="entry name" value="THREE PRIME REPAIR EXONUCLEASE 1, 2"/>
    <property type="match status" value="1"/>
</dbReference>
<dbReference type="GO" id="GO:0043277">
    <property type="term" value="P:apoptotic cell clearance"/>
    <property type="evidence" value="ECO:0007669"/>
    <property type="project" value="Ensembl"/>
</dbReference>
<dbReference type="GO" id="GO:0097281">
    <property type="term" value="P:immune complex formation"/>
    <property type="evidence" value="ECO:0007669"/>
    <property type="project" value="Ensembl"/>
</dbReference>
<dbReference type="GO" id="GO:1905671">
    <property type="term" value="P:regulation of lysosome organization"/>
    <property type="evidence" value="ECO:0007669"/>
    <property type="project" value="Ensembl"/>
</dbReference>
<dbReference type="InterPro" id="IPR040393">
    <property type="entry name" value="TREX1/2"/>
</dbReference>
<dbReference type="GO" id="GO:0006110">
    <property type="term" value="P:regulation of glycolytic process"/>
    <property type="evidence" value="ECO:0007669"/>
    <property type="project" value="Ensembl"/>
</dbReference>
<dbReference type="GO" id="GO:0002457">
    <property type="term" value="P:T cell antigen processing and presentation"/>
    <property type="evidence" value="ECO:0007669"/>
    <property type="project" value="Ensembl"/>
</dbReference>
<dbReference type="CDD" id="cd06136">
    <property type="entry name" value="TREX1_2"/>
    <property type="match status" value="1"/>
</dbReference>
<feature type="transmembrane region" description="Helical" evidence="13">
    <location>
        <begin position="289"/>
        <end position="312"/>
    </location>
</feature>
<dbReference type="OMA" id="ICQWRPR"/>
<dbReference type="GO" id="GO:0032197">
    <property type="term" value="P:retrotransposition"/>
    <property type="evidence" value="ECO:0007669"/>
    <property type="project" value="Ensembl"/>
</dbReference>
<evidence type="ECO:0000313" key="17">
    <source>
        <dbReference type="RGD" id="1311998"/>
    </source>
</evidence>
<dbReference type="GO" id="GO:0060337">
    <property type="term" value="P:type I interferon-mediated signaling pathway"/>
    <property type="evidence" value="ECO:0007669"/>
    <property type="project" value="Ensembl"/>
</dbReference>
<dbReference type="EC" id="3.1.11.2" evidence="4"/>
<dbReference type="GO" id="GO:0008301">
    <property type="term" value="F:DNA binding, bending"/>
    <property type="evidence" value="ECO:0007669"/>
    <property type="project" value="Ensembl"/>
</dbReference>
<dbReference type="GO" id="GO:0031571">
    <property type="term" value="P:mitotic G1 DNA damage checkpoint signaling"/>
    <property type="evidence" value="ECO:0007669"/>
    <property type="project" value="Ensembl"/>
</dbReference>
<dbReference type="SMR" id="F7F432"/>
<dbReference type="GO" id="GO:0051607">
    <property type="term" value="P:defense response to virus"/>
    <property type="evidence" value="ECO:0007669"/>
    <property type="project" value="Ensembl"/>
</dbReference>
<dbReference type="GO" id="GO:0002320">
    <property type="term" value="P:lymphoid progenitor cell differentiation"/>
    <property type="evidence" value="ECO:0007669"/>
    <property type="project" value="Ensembl"/>
</dbReference>
<feature type="region of interest" description="Disordered" evidence="12">
    <location>
        <begin position="254"/>
        <end position="285"/>
    </location>
</feature>
<comment type="cofactor">
    <cofactor evidence="2">
        <name>Mg(2+)</name>
        <dbReference type="ChEBI" id="CHEBI:18420"/>
    </cofactor>
</comment>
<dbReference type="GO" id="GO:0008311">
    <property type="term" value="F:double-stranded DNA 3'-5' DNA exonuclease activity"/>
    <property type="evidence" value="ECO:0007669"/>
    <property type="project" value="UniProtKB-EC"/>
</dbReference>
<protein>
    <recommendedName>
        <fullName evidence="4">exodeoxyribonuclease III</fullName>
        <ecNumber evidence="4">3.1.11.2</ecNumber>
    </recommendedName>
</protein>
<dbReference type="Gene3D" id="3.30.420.10">
    <property type="entry name" value="Ribonuclease H-like superfamily/Ribonuclease H"/>
    <property type="match status" value="1"/>
</dbReference>
<dbReference type="GO" id="GO:0000287">
    <property type="term" value="F:magnesium ion binding"/>
    <property type="evidence" value="ECO:0007669"/>
    <property type="project" value="Ensembl"/>
</dbReference>
<dbReference type="GO" id="GO:0050863">
    <property type="term" value="P:regulation of T cell activation"/>
    <property type="evidence" value="ECO:0007669"/>
    <property type="project" value="Ensembl"/>
</dbReference>
<dbReference type="GO" id="GO:0009101">
    <property type="term" value="P:glycoprotein biosynthetic process"/>
    <property type="evidence" value="ECO:0007669"/>
    <property type="project" value="Ensembl"/>
</dbReference>
<dbReference type="GO" id="GO:0003015">
    <property type="term" value="P:heart process"/>
    <property type="evidence" value="ECO:0007669"/>
    <property type="project" value="Ensembl"/>
</dbReference>
<dbReference type="GO" id="GO:0003697">
    <property type="term" value="F:single-stranded DNA binding"/>
    <property type="evidence" value="ECO:0007669"/>
    <property type="project" value="Ensembl"/>
</dbReference>
<feature type="compositionally biased region" description="Polar residues" evidence="12">
    <location>
        <begin position="254"/>
        <end position="266"/>
    </location>
</feature>
<dbReference type="SMART" id="SM00479">
    <property type="entry name" value="EXOIII"/>
    <property type="match status" value="1"/>
</dbReference>
<dbReference type="GO" id="GO:0032993">
    <property type="term" value="C:protein-DNA complex"/>
    <property type="evidence" value="ECO:0007669"/>
    <property type="project" value="Ensembl"/>
</dbReference>
<dbReference type="EMBL" id="BC091242">
    <property type="protein sequence ID" value="AAH91242.1"/>
    <property type="molecule type" value="mRNA"/>
</dbReference>
<dbReference type="SUPFAM" id="SSF53098">
    <property type="entry name" value="Ribonuclease H-like"/>
    <property type="match status" value="1"/>
</dbReference>
<keyword evidence="7" id="KW-0378">Hydrolase</keyword>
<dbReference type="GO" id="GO:1904161">
    <property type="term" value="P:DNA synthesis involved in UV-damage excision repair"/>
    <property type="evidence" value="ECO:0007669"/>
    <property type="project" value="Ensembl"/>
</dbReference>
<dbReference type="AlphaFoldDB" id="F7F432"/>
<evidence type="ECO:0000256" key="1">
    <source>
        <dbReference type="ARBA" id="ARBA00000493"/>
    </source>
</evidence>
<dbReference type="InterPro" id="IPR012337">
    <property type="entry name" value="RNaseH-like_sf"/>
</dbReference>
<proteinExistence type="evidence at transcript level"/>
<dbReference type="FunFam" id="3.30.420.10:FF:000046">
    <property type="entry name" value="Three prime repair exonuclease 1"/>
    <property type="match status" value="1"/>
</dbReference>
<evidence type="ECO:0000256" key="10">
    <source>
        <dbReference type="ARBA" id="ARBA00023242"/>
    </source>
</evidence>
<dbReference type="GO" id="GO:0060339">
    <property type="term" value="P:negative regulation of type I interferon-mediated signaling pathway"/>
    <property type="evidence" value="ECO:0007669"/>
    <property type="project" value="Ensembl"/>
</dbReference>
<dbReference type="GO" id="GO:0046890">
    <property type="term" value="P:regulation of lipid biosynthetic process"/>
    <property type="evidence" value="ECO:0007669"/>
    <property type="project" value="Ensembl"/>
</dbReference>
<reference evidence="15" key="1">
    <citation type="journal article" date="2004" name="Genome Res.">
        <title>The status, quality, and expansion of the NIH full-length cDNA project: the Mammalian Gene Collection (MGC).</title>
        <authorList>
            <consortium name="The MGC Project Team"/>
            <person name="Gerhard D.S."/>
            <person name="Wagner L."/>
            <person name="Feingold E.A."/>
            <person name="Shenmen C.M."/>
            <person name="Grouse L.H."/>
            <person name="Schuler G."/>
            <person name="Klein S.L."/>
            <person name="Old S."/>
            <person name="Rasooly R."/>
            <person name="Good P."/>
            <person name="Guyer M."/>
            <person name="Peck A.M."/>
            <person name="Derge J.G."/>
            <person name="Lipman D."/>
            <person name="Collins F.S."/>
            <person name="Jang W."/>
            <person name="Sherry S."/>
            <person name="Feolo M."/>
            <person name="Misquitta L."/>
            <person name="Lee E."/>
            <person name="Rotmistrovsky K."/>
            <person name="Greenhut S.F."/>
            <person name="Schaefer C.F."/>
            <person name="Buetow K."/>
            <person name="Bonner T.I."/>
            <person name="Haussler D."/>
            <person name="Kent J."/>
            <person name="Kiekhaus M."/>
            <person name="Furey T."/>
            <person name="Brent M."/>
            <person name="Prange C."/>
            <person name="Schreiber K."/>
            <person name="Shapiro N."/>
            <person name="Bhat N.K."/>
            <person name="Hopkins R.F."/>
            <person name="Hsie F."/>
            <person name="Driscoll T."/>
            <person name="Soares M.B."/>
            <person name="Casavant T.L."/>
            <person name="Scheetz T.E."/>
            <person name="Brown-stein M.J."/>
            <person name="Usdin T.B."/>
            <person name="Toshiyuki S."/>
            <person name="Carninci P."/>
            <person name="Piao Y."/>
            <person name="Dudekula D.B."/>
            <person name="Ko M.S."/>
            <person name="Kawakami K."/>
            <person name="Suzuki Y."/>
            <person name="Sugano S."/>
            <person name="Gruber C.E."/>
            <person name="Smith M.R."/>
            <person name="Simmons B."/>
            <person name="Moore T."/>
            <person name="Waterman R."/>
            <person name="Johnson S.L."/>
            <person name="Ruan Y."/>
            <person name="Wei C.L."/>
            <person name="Mathavan S."/>
            <person name="Gunaratne P.H."/>
            <person name="Wu J."/>
            <person name="Garcia A.M."/>
            <person name="Hulyk S.W."/>
            <person name="Fuh E."/>
            <person name="Yuan Y."/>
            <person name="Sneed A."/>
            <person name="Kowis C."/>
            <person name="Hodgson A."/>
            <person name="Muzny D.M."/>
            <person name="McPherson J."/>
            <person name="Gibbs R.A."/>
            <person name="Fahey J."/>
            <person name="Helton E."/>
            <person name="Ketteman M."/>
            <person name="Madan A."/>
            <person name="Rodrigues S."/>
            <person name="Sanchez A."/>
            <person name="Whiting M."/>
            <person name="Madari A."/>
            <person name="Young A.C."/>
            <person name="Wetherby K.D."/>
            <person name="Granite S.J."/>
            <person name="Kwong P.N."/>
            <person name="Brinkley C.P."/>
            <person name="Pearson R.L."/>
            <person name="Bouffard G.G."/>
            <person name="Blakesly R.W."/>
            <person name="Green E.D."/>
            <person name="Dickson M.C."/>
            <person name="Rodriguez A.C."/>
            <person name="Grimwood J."/>
            <person name="Schmutz J."/>
            <person name="Myers R.M."/>
            <person name="Butterfield Y.S."/>
            <person name="Griffith M."/>
            <person name="Griffith O.L."/>
            <person name="Krzywinski M.I."/>
            <person name="Liao N."/>
            <person name="Morin R."/>
            <person name="Morrin R."/>
            <person name="Palmquist D."/>
            <person name="Petrescu A.S."/>
            <person name="Skalska U."/>
            <person name="Smailus D.E."/>
            <person name="Stott J.M."/>
            <person name="Schnerch A."/>
            <person name="Schein J.E."/>
            <person name="Jones S.J."/>
            <person name="Holt R.A."/>
            <person name="Baross A."/>
            <person name="Marra M.A."/>
            <person name="Clifton S."/>
            <person name="Makowski K.A."/>
            <person name="Bosak S."/>
            <person name="Malek J."/>
        </authorList>
    </citation>
    <scope>NUCLEOTIDE SEQUENCE [LARGE SCALE MRNA]</scope>
    <source>
        <tissue evidence="15">Spleen</tissue>
    </source>
</reference>
<dbReference type="GO" id="GO:0019217">
    <property type="term" value="P:regulation of fatty acid metabolic process"/>
    <property type="evidence" value="ECO:0007669"/>
    <property type="project" value="Ensembl"/>
</dbReference>
<dbReference type="GO" id="GO:0045184">
    <property type="term" value="P:establishment of protein localization"/>
    <property type="evidence" value="ECO:0007669"/>
    <property type="project" value="Ensembl"/>
</dbReference>
<dbReference type="GO" id="GO:0003690">
    <property type="term" value="F:double-stranded DNA binding"/>
    <property type="evidence" value="ECO:0007669"/>
    <property type="project" value="Ensembl"/>
</dbReference>
<dbReference type="EMBL" id="CH473954">
    <property type="protein sequence ID" value="EDL77115.1"/>
    <property type="molecule type" value="Genomic_DNA"/>
</dbReference>
<gene>
    <name evidence="15 17" type="primary">Trex1</name>
    <name evidence="16" type="ORF">rCG_26064</name>
</gene>
<dbReference type="GO" id="GO:0043457">
    <property type="term" value="P:regulation of cellular respiration"/>
    <property type="evidence" value="ECO:0007669"/>
    <property type="project" value="Ensembl"/>
</dbReference>
<keyword evidence="10" id="KW-0539">Nucleus</keyword>
<dbReference type="HOGENOM" id="CLU_067419_1_0_1"/>
<dbReference type="GO" id="GO:0006260">
    <property type="term" value="P:DNA replication"/>
    <property type="evidence" value="ECO:0007669"/>
    <property type="project" value="Ensembl"/>
</dbReference>
<keyword evidence="8" id="KW-0269">Exonuclease</keyword>
<evidence type="ECO:0000256" key="6">
    <source>
        <dbReference type="ARBA" id="ARBA00022723"/>
    </source>
</evidence>
<dbReference type="GO" id="GO:0050727">
    <property type="term" value="P:regulation of inflammatory response"/>
    <property type="evidence" value="ECO:0007669"/>
    <property type="project" value="Ensembl"/>
</dbReference>
<comment type="catalytic activity">
    <reaction evidence="1">
        <text>Exonucleolytic cleavage in the 3'- to 5'-direction to yield nucleoside 5'-phosphates.</text>
        <dbReference type="EC" id="3.1.11.2"/>
    </reaction>
</comment>
<dbReference type="GO" id="GO:0005829">
    <property type="term" value="C:cytosol"/>
    <property type="evidence" value="ECO:0007669"/>
    <property type="project" value="Ensembl"/>
</dbReference>
<dbReference type="GO" id="GO:0003228">
    <property type="term" value="P:atrial cardiac muscle tissue development"/>
    <property type="evidence" value="ECO:0007669"/>
    <property type="project" value="Ensembl"/>
</dbReference>
<dbReference type="GO" id="GO:0002281">
    <property type="term" value="P:macrophage activation involved in immune response"/>
    <property type="evidence" value="ECO:0007669"/>
    <property type="project" value="Ensembl"/>
</dbReference>
<sequence length="316" mass="33604">MGSQALPHGHMQTLIFLDLEATGLPYSQPKITELCLLAVHRHALENSSMSEGQPPPVPKPPRVVDKLSLCIAPGKPCSSGASEITGLTTAGLEAHGRQRFNDNLATLLQVFLQRQPQPCCLVAHNGDRYDFPLLQAELASLSVISPLDGTFCVDSIAALKTLEQASSPSEHGPRKSYSLGSIYTRLYGQAPTDSHTAEGDVLALLSICQWKPQALLQWVDKHARPFSTIKPMYGMAATTGTASPRLCAATTSSPLATANLSPSNGRSRGKRPTSPPPENVPEAPSREGLLAPLGLLTFLTLAIAVLYGIFLASPGQ</sequence>
<dbReference type="GO" id="GO:0032479">
    <property type="term" value="P:regulation of type I interferon production"/>
    <property type="evidence" value="ECO:0007669"/>
    <property type="project" value="Ensembl"/>
</dbReference>
<dbReference type="InterPro" id="IPR013520">
    <property type="entry name" value="Ribonucl_H"/>
</dbReference>
<dbReference type="GO" id="GO:0032680">
    <property type="term" value="P:regulation of tumor necrosis factor production"/>
    <property type="evidence" value="ECO:0007669"/>
    <property type="project" value="Ensembl"/>
</dbReference>
<dbReference type="GO" id="GO:0006091">
    <property type="term" value="P:generation of precursor metabolites and energy"/>
    <property type="evidence" value="ECO:0007669"/>
    <property type="project" value="Ensembl"/>
</dbReference>
<dbReference type="GO" id="GO:0160049">
    <property type="term" value="P:negative regulation of cGAS/STING signaling pathway"/>
    <property type="evidence" value="ECO:0007669"/>
    <property type="project" value="Ensembl"/>
</dbReference>
<evidence type="ECO:0000256" key="12">
    <source>
        <dbReference type="SAM" id="MobiDB-lite"/>
    </source>
</evidence>
<dbReference type="GO" id="GO:0071480">
    <property type="term" value="P:cellular response to gamma radiation"/>
    <property type="evidence" value="ECO:0007669"/>
    <property type="project" value="Ensembl"/>
</dbReference>
<dbReference type="InterPro" id="IPR036397">
    <property type="entry name" value="RNaseH_sf"/>
</dbReference>
<dbReference type="GO" id="GO:0001568">
    <property type="term" value="P:blood vessel development"/>
    <property type="evidence" value="ECO:0007669"/>
    <property type="project" value="Ensembl"/>
</dbReference>
<dbReference type="KEGG" id="rno:100049583"/>
<dbReference type="GO" id="GO:0034614">
    <property type="term" value="P:cellular response to reactive oxygen species"/>
    <property type="evidence" value="ECO:0007669"/>
    <property type="project" value="Ensembl"/>
</dbReference>
<evidence type="ECO:0000256" key="7">
    <source>
        <dbReference type="ARBA" id="ARBA00022801"/>
    </source>
</evidence>
<dbReference type="CTD" id="11277"/>
<accession>F7F432</accession>
<dbReference type="GO" id="GO:0032558">
    <property type="term" value="F:adenyl deoxyribonucleotide binding"/>
    <property type="evidence" value="ECO:0007669"/>
    <property type="project" value="Ensembl"/>
</dbReference>
<comment type="similarity">
    <text evidence="11">Belongs to the exonuclease superfamily. TREX family.</text>
</comment>
<dbReference type="PANTHER" id="PTHR13058:SF27">
    <property type="entry name" value="THREE-PRIME REPAIR EXONUCLEASE 1"/>
    <property type="match status" value="1"/>
</dbReference>
<dbReference type="GO" id="GO:0072711">
    <property type="term" value="P:cellular response to hydroxyurea"/>
    <property type="evidence" value="ECO:0007669"/>
    <property type="project" value="Ensembl"/>
</dbReference>
<dbReference type="GO" id="GO:0006308">
    <property type="term" value="P:DNA catabolic process"/>
    <property type="evidence" value="ECO:0007669"/>
    <property type="project" value="Ensembl"/>
</dbReference>
<keyword evidence="9" id="KW-0460">Magnesium</keyword>
<dbReference type="Proteomes" id="UP000234681">
    <property type="component" value="Chromosome 8"/>
</dbReference>